<dbReference type="Proteomes" id="UP001227268">
    <property type="component" value="Unassembled WGS sequence"/>
</dbReference>
<accession>A0ACC2W4A9</accession>
<sequence>MSTSSEVLTFQFVPNISLNEYRKLWAKALDETKSKVAELERPRSDNDIKGYLDELDAFDHVTRRGDITGYVWQSMQPDAEFRKEGAAAKMAFTSLSSEVATSAAIAVNLAKFEKAVPELEDEDAKRLLGEWKRDLQRGGAYLPAEDRQKVHDLTIRIQATQDLYLENIRNDHGKLELDEKELSGVPDDYLSSHPTDPLTGKVTLEQKLADTLPVSEYCQIQATRKWVFLFSCSAASSVNGPVLKQLLDLRGQKAKSLGYKNFAEYQLEVTMVKTIKNATTFMEEVFDAVKPRAEREKAQIIDLLKEKDGVEAQPWDMKYGDSMLKADLLEGFDLKATRQYFQGGRVLPALLRIVEKLLSLRFEEIDDIEAWHPSVTACRVFDTVDGKDTLIGRLFCDLYPREGKLDGASQWAVRKPIAGKQLAEVILFANIPEQPTACMSYLDVKTLLHELGHCVHTLVSPNRFAQFAGIGSCQRDFVESPSQMLELWLSDYRLFDFAVNEQGGTIPPQVLRQLILADSIGRGLARRRQLVLAKYSLELHTQVFDSEDAIFEVVAATHEEYGTFPVTKDTSIHLTFWHLSLDGYASRYYSYLFAEVICHDLFQEFEKGGNIMDLDVATRYRKTVLEKVGSHDADDVVTAFLGRKYNSVAFRDWLNESV</sequence>
<name>A0ACC2W4A9_9TREE</name>
<reference evidence="1" key="1">
    <citation type="submission" date="2023-04" db="EMBL/GenBank/DDBJ databases">
        <title>Draft Genome sequencing of Naganishia species isolated from polar environments using Oxford Nanopore Technology.</title>
        <authorList>
            <person name="Leo P."/>
            <person name="Venkateswaran K."/>
        </authorList>
    </citation>
    <scope>NUCLEOTIDE SEQUENCE</scope>
    <source>
        <strain evidence="1">MNA-CCFEE 5423</strain>
    </source>
</reference>
<evidence type="ECO:0000313" key="1">
    <source>
        <dbReference type="EMBL" id="KAJ9106236.1"/>
    </source>
</evidence>
<protein>
    <submittedName>
        <fullName evidence="1">Uncharacterized protein</fullName>
    </submittedName>
</protein>
<organism evidence="1 2">
    <name type="scientific">Naganishia friedmannii</name>
    <dbReference type="NCBI Taxonomy" id="89922"/>
    <lineage>
        <taxon>Eukaryota</taxon>
        <taxon>Fungi</taxon>
        <taxon>Dikarya</taxon>
        <taxon>Basidiomycota</taxon>
        <taxon>Agaricomycotina</taxon>
        <taxon>Tremellomycetes</taxon>
        <taxon>Filobasidiales</taxon>
        <taxon>Filobasidiaceae</taxon>
        <taxon>Naganishia</taxon>
    </lineage>
</organism>
<keyword evidence="2" id="KW-1185">Reference proteome</keyword>
<comment type="caution">
    <text evidence="1">The sequence shown here is derived from an EMBL/GenBank/DDBJ whole genome shotgun (WGS) entry which is preliminary data.</text>
</comment>
<dbReference type="EMBL" id="JASBWT010000003">
    <property type="protein sequence ID" value="KAJ9106236.1"/>
    <property type="molecule type" value="Genomic_DNA"/>
</dbReference>
<evidence type="ECO:0000313" key="2">
    <source>
        <dbReference type="Proteomes" id="UP001227268"/>
    </source>
</evidence>
<proteinExistence type="predicted"/>
<gene>
    <name evidence="1" type="ORF">QFC21_001381</name>
</gene>